<sequence length="188" mass="21595">MTKLSELCDIQMGYTLRGRLEPDPKGEYCFLQPRAISSNLEIDRNELQRAPFSGKSSDSVLIPGDIIFISKGPRIGAIYLKQVPPNTVATSHFIIIRTNSKKILPEYLAWYLNNRTGEYFRKNREGTAIQQIKVNVLKESVIEILDLEQQQQIVDLGNLVKKERQLLEKLADRKEQLINSIQQSFFTK</sequence>
<dbReference type="RefSeq" id="WP_132325405.1">
    <property type="nucleotide sequence ID" value="NZ_FWZT01000032.1"/>
</dbReference>
<evidence type="ECO:0000256" key="2">
    <source>
        <dbReference type="ARBA" id="ARBA00022747"/>
    </source>
</evidence>
<dbReference type="EMBL" id="FWZT01000032">
    <property type="protein sequence ID" value="SMF78488.1"/>
    <property type="molecule type" value="Genomic_DNA"/>
</dbReference>
<name>A0A1Y6CVW4_9BACT</name>
<evidence type="ECO:0000313" key="6">
    <source>
        <dbReference type="Proteomes" id="UP000192907"/>
    </source>
</evidence>
<dbReference type="OrthoDB" id="5465337at2"/>
<dbReference type="Gene3D" id="3.90.220.20">
    <property type="entry name" value="DNA methylase specificity domains"/>
    <property type="match status" value="1"/>
</dbReference>
<dbReference type="GO" id="GO:0009307">
    <property type="term" value="P:DNA restriction-modification system"/>
    <property type="evidence" value="ECO:0007669"/>
    <property type="project" value="UniProtKB-KW"/>
</dbReference>
<organism evidence="5 6">
    <name type="scientific">Pseudobacteriovorax antillogorgiicola</name>
    <dbReference type="NCBI Taxonomy" id="1513793"/>
    <lineage>
        <taxon>Bacteria</taxon>
        <taxon>Pseudomonadati</taxon>
        <taxon>Bdellovibrionota</taxon>
        <taxon>Oligoflexia</taxon>
        <taxon>Oligoflexales</taxon>
        <taxon>Pseudobacteriovoracaceae</taxon>
        <taxon>Pseudobacteriovorax</taxon>
    </lineage>
</organism>
<dbReference type="CDD" id="cd16961">
    <property type="entry name" value="RMtype1_S_TRD-CR_like"/>
    <property type="match status" value="1"/>
</dbReference>
<feature type="domain" description="Type I restriction modification DNA specificity" evidence="4">
    <location>
        <begin position="3"/>
        <end position="155"/>
    </location>
</feature>
<accession>A0A1Y6CVW4</accession>
<keyword evidence="3" id="KW-0238">DNA-binding</keyword>
<dbReference type="GO" id="GO:0003677">
    <property type="term" value="F:DNA binding"/>
    <property type="evidence" value="ECO:0007669"/>
    <property type="project" value="UniProtKB-KW"/>
</dbReference>
<protein>
    <submittedName>
        <fullName evidence="5">Type I restriction modification DNA specificity domain-containing protein</fullName>
    </submittedName>
</protein>
<evidence type="ECO:0000259" key="4">
    <source>
        <dbReference type="Pfam" id="PF01420"/>
    </source>
</evidence>
<dbReference type="PANTHER" id="PTHR30408:SF12">
    <property type="entry name" value="TYPE I RESTRICTION ENZYME MJAVIII SPECIFICITY SUBUNIT"/>
    <property type="match status" value="1"/>
</dbReference>
<evidence type="ECO:0000256" key="1">
    <source>
        <dbReference type="ARBA" id="ARBA00010923"/>
    </source>
</evidence>
<evidence type="ECO:0000256" key="3">
    <source>
        <dbReference type="ARBA" id="ARBA00023125"/>
    </source>
</evidence>
<reference evidence="6" key="1">
    <citation type="submission" date="2017-04" db="EMBL/GenBank/DDBJ databases">
        <authorList>
            <person name="Varghese N."/>
            <person name="Submissions S."/>
        </authorList>
    </citation>
    <scope>NUCLEOTIDE SEQUENCE [LARGE SCALE GENOMIC DNA]</scope>
    <source>
        <strain evidence="6">RKEM611</strain>
    </source>
</reference>
<keyword evidence="2" id="KW-0680">Restriction system</keyword>
<dbReference type="Pfam" id="PF01420">
    <property type="entry name" value="Methylase_S"/>
    <property type="match status" value="1"/>
</dbReference>
<keyword evidence="6" id="KW-1185">Reference proteome</keyword>
<dbReference type="SUPFAM" id="SSF116734">
    <property type="entry name" value="DNA methylase specificity domain"/>
    <property type="match status" value="1"/>
</dbReference>
<dbReference type="InterPro" id="IPR000055">
    <property type="entry name" value="Restrct_endonuc_typeI_TRD"/>
</dbReference>
<dbReference type="STRING" id="1513793.SAMN06296036_13266"/>
<dbReference type="InterPro" id="IPR052021">
    <property type="entry name" value="Type-I_RS_S_subunit"/>
</dbReference>
<gene>
    <name evidence="5" type="ORF">SAMN06296036_13266</name>
</gene>
<dbReference type="InterPro" id="IPR044946">
    <property type="entry name" value="Restrct_endonuc_typeI_TRD_sf"/>
</dbReference>
<comment type="similarity">
    <text evidence="1">Belongs to the type-I restriction system S methylase family.</text>
</comment>
<evidence type="ECO:0000313" key="5">
    <source>
        <dbReference type="EMBL" id="SMF78488.1"/>
    </source>
</evidence>
<dbReference type="AlphaFoldDB" id="A0A1Y6CVW4"/>
<dbReference type="PANTHER" id="PTHR30408">
    <property type="entry name" value="TYPE-1 RESTRICTION ENZYME ECOKI SPECIFICITY PROTEIN"/>
    <property type="match status" value="1"/>
</dbReference>
<dbReference type="Proteomes" id="UP000192907">
    <property type="component" value="Unassembled WGS sequence"/>
</dbReference>
<proteinExistence type="inferred from homology"/>